<dbReference type="AlphaFoldDB" id="A0A844F330"/>
<feature type="domain" description="Tyr recombinase" evidence="5">
    <location>
        <begin position="175"/>
        <end position="375"/>
    </location>
</feature>
<evidence type="ECO:0000256" key="2">
    <source>
        <dbReference type="ARBA" id="ARBA00023125"/>
    </source>
</evidence>
<dbReference type="SUPFAM" id="SSF56349">
    <property type="entry name" value="DNA breaking-rejoining enzymes"/>
    <property type="match status" value="1"/>
</dbReference>
<dbReference type="Gene3D" id="1.10.443.10">
    <property type="entry name" value="Intergrase catalytic core"/>
    <property type="match status" value="1"/>
</dbReference>
<evidence type="ECO:0000259" key="5">
    <source>
        <dbReference type="PROSITE" id="PS51898"/>
    </source>
</evidence>
<comment type="caution">
    <text evidence="6">The sequence shown here is derived from an EMBL/GenBank/DDBJ whole genome shotgun (WGS) entry which is preliminary data.</text>
</comment>
<organism evidence="6 7">
    <name type="scientific">Clostridium scindens (strain JCM 10418 / VPI 12708)</name>
    <dbReference type="NCBI Taxonomy" id="29347"/>
    <lineage>
        <taxon>Bacteria</taxon>
        <taxon>Bacillati</taxon>
        <taxon>Bacillota</taxon>
        <taxon>Clostridia</taxon>
        <taxon>Lachnospirales</taxon>
        <taxon>Lachnospiraceae</taxon>
    </lineage>
</organism>
<feature type="region of interest" description="Disordered" evidence="4">
    <location>
        <begin position="240"/>
        <end position="262"/>
    </location>
</feature>
<dbReference type="PANTHER" id="PTHR30349">
    <property type="entry name" value="PHAGE INTEGRASE-RELATED"/>
    <property type="match status" value="1"/>
</dbReference>
<evidence type="ECO:0000313" key="6">
    <source>
        <dbReference type="EMBL" id="MSS38983.1"/>
    </source>
</evidence>
<dbReference type="InterPro" id="IPR011010">
    <property type="entry name" value="DNA_brk_join_enz"/>
</dbReference>
<dbReference type="PROSITE" id="PS51898">
    <property type="entry name" value="TYR_RECOMBINASE"/>
    <property type="match status" value="1"/>
</dbReference>
<dbReference type="GO" id="GO:0015074">
    <property type="term" value="P:DNA integration"/>
    <property type="evidence" value="ECO:0007669"/>
    <property type="project" value="InterPro"/>
</dbReference>
<feature type="compositionally biased region" description="Basic and acidic residues" evidence="4">
    <location>
        <begin position="240"/>
        <end position="254"/>
    </location>
</feature>
<evidence type="ECO:0000256" key="3">
    <source>
        <dbReference type="ARBA" id="ARBA00023172"/>
    </source>
</evidence>
<reference evidence="6 7" key="1">
    <citation type="submission" date="2019-08" db="EMBL/GenBank/DDBJ databases">
        <title>In-depth cultivation of the pig gut microbiome towards novel bacterial diversity and tailored functional studies.</title>
        <authorList>
            <person name="Wylensek D."/>
            <person name="Hitch T.C.A."/>
            <person name="Clavel T."/>
        </authorList>
    </citation>
    <scope>NUCLEOTIDE SEQUENCE [LARGE SCALE GENOMIC DNA]</scope>
    <source>
        <strain evidence="6 7">BL-389-WT-3D</strain>
    </source>
</reference>
<dbReference type="InterPro" id="IPR002104">
    <property type="entry name" value="Integrase_catalytic"/>
</dbReference>
<keyword evidence="3" id="KW-0233">DNA recombination</keyword>
<dbReference type="GO" id="GO:0003677">
    <property type="term" value="F:DNA binding"/>
    <property type="evidence" value="ECO:0007669"/>
    <property type="project" value="UniProtKB-KW"/>
</dbReference>
<comment type="similarity">
    <text evidence="1">Belongs to the 'phage' integrase family.</text>
</comment>
<dbReference type="InterPro" id="IPR010998">
    <property type="entry name" value="Integrase_recombinase_N"/>
</dbReference>
<accession>A0A844F330</accession>
<proteinExistence type="inferred from homology"/>
<dbReference type="Proteomes" id="UP000462363">
    <property type="component" value="Unassembled WGS sequence"/>
</dbReference>
<dbReference type="Gene3D" id="1.10.150.130">
    <property type="match status" value="1"/>
</dbReference>
<dbReference type="InterPro" id="IPR050090">
    <property type="entry name" value="Tyrosine_recombinase_XerCD"/>
</dbReference>
<evidence type="ECO:0000256" key="4">
    <source>
        <dbReference type="SAM" id="MobiDB-lite"/>
    </source>
</evidence>
<dbReference type="Pfam" id="PF00589">
    <property type="entry name" value="Phage_integrase"/>
    <property type="match status" value="1"/>
</dbReference>
<dbReference type="RefSeq" id="WP_154322742.1">
    <property type="nucleotide sequence ID" value="NZ_CP045695.1"/>
</dbReference>
<dbReference type="PANTHER" id="PTHR30349:SF41">
    <property type="entry name" value="INTEGRASE_RECOMBINASE PROTEIN MJ0367-RELATED"/>
    <property type="match status" value="1"/>
</dbReference>
<keyword evidence="2" id="KW-0238">DNA-binding</keyword>
<name>A0A844F330_CLOSV</name>
<evidence type="ECO:0000313" key="7">
    <source>
        <dbReference type="Proteomes" id="UP000462363"/>
    </source>
</evidence>
<dbReference type="GO" id="GO:0006310">
    <property type="term" value="P:DNA recombination"/>
    <property type="evidence" value="ECO:0007669"/>
    <property type="project" value="UniProtKB-KW"/>
</dbReference>
<sequence length="382" mass="43893">MAKRMNGEGTWGKKVINGHNYYVFKKTYPEKRKEFTGKTKKEVDEKVKKYEEQRKNIVIEAPVTLGEYILDYVKTDGAKNLGKTAKNNYEDIVKVRVLPKTYGISDLQLSQVTKTHLKNYVDKLVEKKYARSTIVKTMRIVRNAIEKGIKEKLISPDVLDEFTPPSENSVLTPKKEIPFLSKDDMDKVYKEGQNAKYKNNGYTLILIMYTGIRAGELQELRWKDVNIKDKTLTIRRTAIKVKDKNGKNKTEQKSSPKSKAGNRTIPLCRQSLLALNYFDSLNPNHKPDDLICVNDNGKQVDQSNLRRTLLIILKNAQCSVQQCGLHTLRHTFGSRLLEEGVDIKIVSLLLGHEKINTTYDIYIHIINERITSSVKIFEKNNI</sequence>
<dbReference type="EMBL" id="VUMB01000002">
    <property type="protein sequence ID" value="MSS38983.1"/>
    <property type="molecule type" value="Genomic_DNA"/>
</dbReference>
<evidence type="ECO:0000256" key="1">
    <source>
        <dbReference type="ARBA" id="ARBA00008857"/>
    </source>
</evidence>
<protein>
    <submittedName>
        <fullName evidence="6">Site-specific integrase</fullName>
    </submittedName>
</protein>
<gene>
    <name evidence="6" type="ORF">FYJ37_01115</name>
</gene>
<dbReference type="CDD" id="cd01189">
    <property type="entry name" value="INT_ICEBs1_C_like"/>
    <property type="match status" value="1"/>
</dbReference>
<dbReference type="InterPro" id="IPR013762">
    <property type="entry name" value="Integrase-like_cat_sf"/>
</dbReference>